<dbReference type="KEGG" id="taa:NMY3_00837"/>
<proteinExistence type="predicted"/>
<dbReference type="EMBL" id="CP012850">
    <property type="protein sequence ID" value="ALI35046.1"/>
    <property type="molecule type" value="Genomic_DNA"/>
</dbReference>
<organism evidence="1 2">
    <name type="scientific">Candidatus Nitrosocosmicus oleophilus</name>
    <dbReference type="NCBI Taxonomy" id="1353260"/>
    <lineage>
        <taxon>Archaea</taxon>
        <taxon>Nitrososphaerota</taxon>
        <taxon>Nitrososphaeria</taxon>
        <taxon>Nitrososphaerales</taxon>
        <taxon>Nitrososphaeraceae</taxon>
        <taxon>Candidatus Nitrosocosmicus</taxon>
    </lineage>
</organism>
<dbReference type="AlphaFoldDB" id="A0A654LXA1"/>
<evidence type="ECO:0000313" key="2">
    <source>
        <dbReference type="Proteomes" id="UP000058925"/>
    </source>
</evidence>
<gene>
    <name evidence="1" type="ORF">NMY3_00837</name>
</gene>
<accession>A0A654LXA1</accession>
<protein>
    <submittedName>
        <fullName evidence="1">Uncharacterized protein</fullName>
    </submittedName>
</protein>
<dbReference type="Proteomes" id="UP000058925">
    <property type="component" value="Chromosome"/>
</dbReference>
<name>A0A654LXA1_9ARCH</name>
<reference evidence="2" key="1">
    <citation type="submission" date="2015-10" db="EMBL/GenBank/DDBJ databases">
        <title>Niche specialization of a soil ammonia-oxidizing archaeon, Candidatus Nitrosocosmicus oleophilus.</title>
        <authorList>
            <person name="Jung M.-Y."/>
            <person name="Rhee S.-K."/>
        </authorList>
    </citation>
    <scope>NUCLEOTIDE SEQUENCE [LARGE SCALE GENOMIC DNA]</scope>
    <source>
        <strain evidence="2">MY3</strain>
    </source>
</reference>
<keyword evidence="2" id="KW-1185">Reference proteome</keyword>
<sequence length="69" mass="8042">MPCKGKCANEKPIKGSHKDNTANSKCSMCGIRYYSDARRCYCCNSLLRKRKSRHHSLRLKEEANMITRY</sequence>
<evidence type="ECO:0000313" key="1">
    <source>
        <dbReference type="EMBL" id="ALI35046.1"/>
    </source>
</evidence>